<gene>
    <name evidence="1" type="ORF">ENR15_02415</name>
</gene>
<reference evidence="1" key="1">
    <citation type="journal article" date="2020" name="mSystems">
        <title>Genome- and Community-Level Interaction Insights into Carbon Utilization and Element Cycling Functions of Hydrothermarchaeota in Hydrothermal Sediment.</title>
        <authorList>
            <person name="Zhou Z."/>
            <person name="Liu Y."/>
            <person name="Xu W."/>
            <person name="Pan J."/>
            <person name="Luo Z.H."/>
            <person name="Li M."/>
        </authorList>
    </citation>
    <scope>NUCLEOTIDE SEQUENCE [LARGE SCALE GENOMIC DNA]</scope>
    <source>
        <strain evidence="1">SpSt-374</strain>
    </source>
</reference>
<dbReference type="Pfam" id="PF11209">
    <property type="entry name" value="LmeA"/>
    <property type="match status" value="1"/>
</dbReference>
<dbReference type="AlphaFoldDB" id="A0A7C3VF80"/>
<dbReference type="EMBL" id="DSPX01000019">
    <property type="protein sequence ID" value="HGF99538.1"/>
    <property type="molecule type" value="Genomic_DNA"/>
</dbReference>
<name>A0A7C3VF80_9CYAN</name>
<evidence type="ECO:0000313" key="1">
    <source>
        <dbReference type="EMBL" id="HGF99538.1"/>
    </source>
</evidence>
<sequence length="244" mass="25973">MSSSAELRKSPAPELVAAPDAGLVGRALSKALQVWLRSLLDDVTDLHIRIGGRNRQILTGNIPQIQVSAENACYRGLHLSSIHLSGGKVGINIKQILKGEPFRLLAPVPVAADFCIVQEDLNRSLSAPMLADAIRDALLSQLPLPPQPPDPTLQITLATGKIALSGIWLNAPDAGPLVPAVLHTGLTLADGHKLHFVKPYFQSSSPNLPVLDDFYIDLGSDITLDELTITPGQLVGRGGFVVMS</sequence>
<dbReference type="InterPro" id="IPR021373">
    <property type="entry name" value="DUF2993"/>
</dbReference>
<proteinExistence type="predicted"/>
<organism evidence="1">
    <name type="scientific">Planktothricoides sp. SpSt-374</name>
    <dbReference type="NCBI Taxonomy" id="2282167"/>
    <lineage>
        <taxon>Bacteria</taxon>
        <taxon>Bacillati</taxon>
        <taxon>Cyanobacteriota</taxon>
        <taxon>Cyanophyceae</taxon>
        <taxon>Oscillatoriophycideae</taxon>
        <taxon>Oscillatoriales</taxon>
        <taxon>Oscillatoriaceae</taxon>
        <taxon>Planktothricoides</taxon>
    </lineage>
</organism>
<protein>
    <submittedName>
        <fullName evidence="1">DUF2993 domain-containing protein</fullName>
    </submittedName>
</protein>
<accession>A0A7C3VF80</accession>
<comment type="caution">
    <text evidence="1">The sequence shown here is derived from an EMBL/GenBank/DDBJ whole genome shotgun (WGS) entry which is preliminary data.</text>
</comment>